<dbReference type="STRING" id="261654.GA0070611_3025"/>
<sequence length="117" mass="14090">MDDFLPVLRAEFDAEEGSFLLTVRCDLRWDRAAFSRLERAMRAACQAYADRDRLDRWLAEGFFSVATWVRDHTSHPDFPRPLPESYYEACLERLWELADWFFRGEHVYLEPHEWTEL</sequence>
<dbReference type="PATRIC" id="fig|261654.4.peg.3077"/>
<protein>
    <submittedName>
        <fullName evidence="1">Immunity protein 22</fullName>
    </submittedName>
</protein>
<dbReference type="RefSeq" id="WP_091664492.1">
    <property type="nucleotide sequence ID" value="NZ_LT594323.1"/>
</dbReference>
<name>A0A1A8ZNH4_9ACTN</name>
<keyword evidence="2" id="KW-1185">Reference proteome</keyword>
<evidence type="ECO:0000313" key="1">
    <source>
        <dbReference type="EMBL" id="SBT45424.1"/>
    </source>
</evidence>
<organism evidence="1 2">
    <name type="scientific">Micromonospora auratinigra</name>
    <dbReference type="NCBI Taxonomy" id="261654"/>
    <lineage>
        <taxon>Bacteria</taxon>
        <taxon>Bacillati</taxon>
        <taxon>Actinomycetota</taxon>
        <taxon>Actinomycetes</taxon>
        <taxon>Micromonosporales</taxon>
        <taxon>Micromonosporaceae</taxon>
        <taxon>Micromonospora</taxon>
    </lineage>
</organism>
<dbReference type="OrthoDB" id="1442100at2"/>
<dbReference type="EMBL" id="LT594323">
    <property type="protein sequence ID" value="SBT45424.1"/>
    <property type="molecule type" value="Genomic_DNA"/>
</dbReference>
<dbReference type="Proteomes" id="UP000199385">
    <property type="component" value="Chromosome I"/>
</dbReference>
<dbReference type="AlphaFoldDB" id="A0A1A8ZNH4"/>
<gene>
    <name evidence="1" type="ORF">GA0070611_3025</name>
</gene>
<evidence type="ECO:0000313" key="2">
    <source>
        <dbReference type="Proteomes" id="UP000199385"/>
    </source>
</evidence>
<proteinExistence type="predicted"/>
<accession>A0A1A8ZNH4</accession>
<reference evidence="2" key="1">
    <citation type="submission" date="2016-06" db="EMBL/GenBank/DDBJ databases">
        <authorList>
            <person name="Varghese N."/>
            <person name="Submissions Spin"/>
        </authorList>
    </citation>
    <scope>NUCLEOTIDE SEQUENCE [LARGE SCALE GENOMIC DNA]</scope>
    <source>
        <strain evidence="2">DSM 44815</strain>
    </source>
</reference>